<accession>A0ACB6ZSM4</accession>
<keyword evidence="2" id="KW-1185">Reference proteome</keyword>
<dbReference type="Proteomes" id="UP000886501">
    <property type="component" value="Unassembled WGS sequence"/>
</dbReference>
<protein>
    <submittedName>
        <fullName evidence="1">Uncharacterized protein</fullName>
    </submittedName>
</protein>
<dbReference type="EMBL" id="MU117968">
    <property type="protein sequence ID" value="KAF9652559.1"/>
    <property type="molecule type" value="Genomic_DNA"/>
</dbReference>
<name>A0ACB6ZSM4_THEGA</name>
<gene>
    <name evidence="1" type="ORF">BDM02DRAFT_3089170</name>
</gene>
<comment type="caution">
    <text evidence="1">The sequence shown here is derived from an EMBL/GenBank/DDBJ whole genome shotgun (WGS) entry which is preliminary data.</text>
</comment>
<evidence type="ECO:0000313" key="2">
    <source>
        <dbReference type="Proteomes" id="UP000886501"/>
    </source>
</evidence>
<proteinExistence type="predicted"/>
<reference evidence="1" key="2">
    <citation type="journal article" date="2020" name="Nat. Commun.">
        <title>Large-scale genome sequencing of mycorrhizal fungi provides insights into the early evolution of symbiotic traits.</title>
        <authorList>
            <person name="Miyauchi S."/>
            <person name="Kiss E."/>
            <person name="Kuo A."/>
            <person name="Drula E."/>
            <person name="Kohler A."/>
            <person name="Sanchez-Garcia M."/>
            <person name="Morin E."/>
            <person name="Andreopoulos B."/>
            <person name="Barry K.W."/>
            <person name="Bonito G."/>
            <person name="Buee M."/>
            <person name="Carver A."/>
            <person name="Chen C."/>
            <person name="Cichocki N."/>
            <person name="Clum A."/>
            <person name="Culley D."/>
            <person name="Crous P.W."/>
            <person name="Fauchery L."/>
            <person name="Girlanda M."/>
            <person name="Hayes R.D."/>
            <person name="Keri Z."/>
            <person name="LaButti K."/>
            <person name="Lipzen A."/>
            <person name="Lombard V."/>
            <person name="Magnuson J."/>
            <person name="Maillard F."/>
            <person name="Murat C."/>
            <person name="Nolan M."/>
            <person name="Ohm R.A."/>
            <person name="Pangilinan J."/>
            <person name="Pereira M.F."/>
            <person name="Perotto S."/>
            <person name="Peter M."/>
            <person name="Pfister S."/>
            <person name="Riley R."/>
            <person name="Sitrit Y."/>
            <person name="Stielow J.B."/>
            <person name="Szollosi G."/>
            <person name="Zifcakova L."/>
            <person name="Stursova M."/>
            <person name="Spatafora J.W."/>
            <person name="Tedersoo L."/>
            <person name="Vaario L.M."/>
            <person name="Yamada A."/>
            <person name="Yan M."/>
            <person name="Wang P."/>
            <person name="Xu J."/>
            <person name="Bruns T."/>
            <person name="Baldrian P."/>
            <person name="Vilgalys R."/>
            <person name="Dunand C."/>
            <person name="Henrissat B."/>
            <person name="Grigoriev I.V."/>
            <person name="Hibbett D."/>
            <person name="Nagy L.G."/>
            <person name="Martin F.M."/>
        </authorList>
    </citation>
    <scope>NUCLEOTIDE SEQUENCE</scope>
    <source>
        <strain evidence="1">P2</strain>
    </source>
</reference>
<reference evidence="1" key="1">
    <citation type="submission" date="2019-10" db="EMBL/GenBank/DDBJ databases">
        <authorList>
            <consortium name="DOE Joint Genome Institute"/>
            <person name="Kuo A."/>
            <person name="Miyauchi S."/>
            <person name="Kiss E."/>
            <person name="Drula E."/>
            <person name="Kohler A."/>
            <person name="Sanchez-Garcia M."/>
            <person name="Andreopoulos B."/>
            <person name="Barry K.W."/>
            <person name="Bonito G."/>
            <person name="Buee M."/>
            <person name="Carver A."/>
            <person name="Chen C."/>
            <person name="Cichocki N."/>
            <person name="Clum A."/>
            <person name="Culley D."/>
            <person name="Crous P.W."/>
            <person name="Fauchery L."/>
            <person name="Girlanda M."/>
            <person name="Hayes R."/>
            <person name="Keri Z."/>
            <person name="Labutti K."/>
            <person name="Lipzen A."/>
            <person name="Lombard V."/>
            <person name="Magnuson J."/>
            <person name="Maillard F."/>
            <person name="Morin E."/>
            <person name="Murat C."/>
            <person name="Nolan M."/>
            <person name="Ohm R."/>
            <person name="Pangilinan J."/>
            <person name="Pereira M."/>
            <person name="Perotto S."/>
            <person name="Peter M."/>
            <person name="Riley R."/>
            <person name="Sitrit Y."/>
            <person name="Stielow B."/>
            <person name="Szollosi G."/>
            <person name="Zifcakova L."/>
            <person name="Stursova M."/>
            <person name="Spatafora J.W."/>
            <person name="Tedersoo L."/>
            <person name="Vaario L.-M."/>
            <person name="Yamada A."/>
            <person name="Yan M."/>
            <person name="Wang P."/>
            <person name="Xu J."/>
            <person name="Bruns T."/>
            <person name="Baldrian P."/>
            <person name="Vilgalys R."/>
            <person name="Henrissat B."/>
            <person name="Grigoriev I.V."/>
            <person name="Hibbett D."/>
            <person name="Nagy L.G."/>
            <person name="Martin F.M."/>
        </authorList>
    </citation>
    <scope>NUCLEOTIDE SEQUENCE</scope>
    <source>
        <strain evidence="1">P2</strain>
    </source>
</reference>
<sequence length="276" mass="31175">MFGESASNSGDLFGSTLKQKARTVAAPTPAKPQNTVSSRRKLDPAERTTRFNELFEFVSSRIGLKPVVKTPEQVRNSAWGHLFELATARAQLERVTELFPLWRDSRREFNEQTVKNFIRRCDELNCPDLALDVFSNHSKYGFPLASVAVGRQLMHSLHLKHSLASSVTPMALYPAYNLPPISTDLVSSTMLVTACLNQDSKQSKVLVDVLLPSIKRLLKNTPPTPPSKPIRYSEDREPFWLARTLAKIEEALQKRGGDHQWLREWRERSGHLAPTS</sequence>
<evidence type="ECO:0000313" key="1">
    <source>
        <dbReference type="EMBL" id="KAF9652559.1"/>
    </source>
</evidence>
<organism evidence="1 2">
    <name type="scientific">Thelephora ganbajun</name>
    <name type="common">Ganba fungus</name>
    <dbReference type="NCBI Taxonomy" id="370292"/>
    <lineage>
        <taxon>Eukaryota</taxon>
        <taxon>Fungi</taxon>
        <taxon>Dikarya</taxon>
        <taxon>Basidiomycota</taxon>
        <taxon>Agaricomycotina</taxon>
        <taxon>Agaricomycetes</taxon>
        <taxon>Thelephorales</taxon>
        <taxon>Thelephoraceae</taxon>
        <taxon>Thelephora</taxon>
    </lineage>
</organism>